<protein>
    <submittedName>
        <fullName evidence="1">Uncharacterized protein</fullName>
    </submittedName>
</protein>
<name>E3I564_RHOVT</name>
<evidence type="ECO:0000313" key="2">
    <source>
        <dbReference type="Proteomes" id="UP000001399"/>
    </source>
</evidence>
<reference evidence="2" key="1">
    <citation type="journal article" date="2011" name="J. Bacteriol.">
        <title>Genome sequences of eight morphologically diverse alphaproteobacteria.</title>
        <authorList>
            <consortium name="US DOE Joint Genome Institute"/>
            <person name="Brown P.J."/>
            <person name="Kysela D.T."/>
            <person name="Buechlein A."/>
            <person name="Hemmerich C."/>
            <person name="Brun Y.V."/>
        </authorList>
    </citation>
    <scope>NUCLEOTIDE SEQUENCE [LARGE SCALE GENOMIC DNA]</scope>
    <source>
        <strain evidence="2">ATCC 17100 / ATH 3.1.1 / DSM 162 / LMG 4299</strain>
    </source>
</reference>
<dbReference type="HOGENOM" id="CLU_679488_0_0_5"/>
<dbReference type="STRING" id="648757.Rvan_1250"/>
<proteinExistence type="predicted"/>
<gene>
    <name evidence="1" type="ordered locus">Rvan_1250</name>
</gene>
<accession>E3I564</accession>
<dbReference type="Proteomes" id="UP000001399">
    <property type="component" value="Chromosome"/>
</dbReference>
<dbReference type="AlphaFoldDB" id="E3I564"/>
<dbReference type="EMBL" id="CP002292">
    <property type="protein sequence ID" value="ADP70514.1"/>
    <property type="molecule type" value="Genomic_DNA"/>
</dbReference>
<sequence length="405" mass="44578">MASQFSRRAFIMRFAGLVARRLNLSGKTTAVVLGEIYADLIDILSGNDLRKGAQGGESTSYFEHLTGHALVASRCSPEEAAQIYFDRVLDRSLFLARNNPHHKGHELLAALWRRSPAAGWTDCALIRSLDEPAIPFRKPDGFAFLCASLVGSSRDISKGNPAASTRANLGPLFLQASGARVELPEELSLWGAIRLSPDRLVPLEGEAGMTFRNLVIQAFEAANAPYAALLSVGLWPADWEDTLSTHQAKQLSAFLSEVRQRDKDLLAVWQNVWKSGRHVSGYDSAEDLWRSELGQALRPTALHTVSNLDIEALEDAQGDDEEGCSSAEFRKRLRLCREANVIDELEEWLYLQLEAGANAADLAKDAAIKARLRAKKTTLGVWLQAIGERVCAFVRQLDESIPIEG</sequence>
<organism evidence="1 2">
    <name type="scientific">Rhodomicrobium vannielii (strain ATCC 17100 / DSM 162 / LMG 4299 / NCIMB 10020 / ATH 3.1.1)</name>
    <dbReference type="NCBI Taxonomy" id="648757"/>
    <lineage>
        <taxon>Bacteria</taxon>
        <taxon>Pseudomonadati</taxon>
        <taxon>Pseudomonadota</taxon>
        <taxon>Alphaproteobacteria</taxon>
        <taxon>Hyphomicrobiales</taxon>
        <taxon>Hyphomicrobiaceae</taxon>
        <taxon>Rhodomicrobium</taxon>
    </lineage>
</organism>
<dbReference type="RefSeq" id="WP_013418917.1">
    <property type="nucleotide sequence ID" value="NC_014664.1"/>
</dbReference>
<evidence type="ECO:0000313" key="1">
    <source>
        <dbReference type="EMBL" id="ADP70514.1"/>
    </source>
</evidence>
<keyword evidence="2" id="KW-1185">Reference proteome</keyword>
<dbReference type="KEGG" id="rva:Rvan_1250"/>
<dbReference type="eggNOG" id="ENOG5033PA9">
    <property type="taxonomic scope" value="Bacteria"/>
</dbReference>